<protein>
    <submittedName>
        <fullName evidence="2">HD phosphohydrolase</fullName>
    </submittedName>
</protein>
<gene>
    <name evidence="2" type="ORF">LCMiAC02_00320</name>
</gene>
<sequence>MYQINNKFKRIQDPIYGIINISNIAQKIIDTLEFQRLKYIRQLGLCHYVFPSANHTRFEHSIGTYHLADKVLNSIKQNSSILELNNCMNGIKELKKYYKRTYKNPNHAKLDDYVCELIKIAALNHDLGHVLLSHNFDDVFIPYIKKKHNYLNSIYDTHESRSCILLEYIIKNNKELCNIIHDDEIQFMKNLINPNSNNKGFIYQIVSNSVNGIDVDKFDYMTRDTYMLGLTFNFDCSVLINDVTVINNNICFPEQMYYEVMSIYTTRYRLHKQIYSHKTVIAIKFMMNEIIILLDPVANIYHSIKNVKSLCDLTDDYIFSLVKILYNTINFYPIEGSRNKPTYPTKFHNNIKKAYNIWQNINKRIIYKHIGNIISKTPLNIVYKNIFDIDPSINENDILIHNIKMGYISGKIDNPMANIYFYKLKMKTKCFKINKRDISKLIPNIYHEYVCMIYSKDRTNKQLTKKISDVYTKIKNEVQVI</sequence>
<dbReference type="Gene3D" id="3.30.70.2760">
    <property type="match status" value="1"/>
</dbReference>
<evidence type="ECO:0000313" key="2">
    <source>
        <dbReference type="EMBL" id="QBK88939.1"/>
    </source>
</evidence>
<dbReference type="PANTHER" id="PTHR11373:SF4">
    <property type="entry name" value="DEOXYNUCLEOSIDE TRIPHOSPHATE TRIPHOSPHOHYDROLASE SAMHD1"/>
    <property type="match status" value="1"/>
</dbReference>
<dbReference type="SMART" id="SM00471">
    <property type="entry name" value="HDc"/>
    <property type="match status" value="1"/>
</dbReference>
<dbReference type="InterPro" id="IPR050135">
    <property type="entry name" value="dGTPase-like"/>
</dbReference>
<organism evidence="2">
    <name type="scientific">Mimivirus LCMiAC02</name>
    <dbReference type="NCBI Taxonomy" id="2506609"/>
    <lineage>
        <taxon>Viruses</taxon>
        <taxon>Varidnaviria</taxon>
        <taxon>Bamfordvirae</taxon>
        <taxon>Nucleocytoviricota</taxon>
        <taxon>Megaviricetes</taxon>
        <taxon>Imitervirales</taxon>
        <taxon>Mimiviridae</taxon>
        <taxon>Klosneuvirinae</taxon>
    </lineage>
</organism>
<dbReference type="PANTHER" id="PTHR11373">
    <property type="entry name" value="DEOXYNUCLEOSIDE TRIPHOSPHATE TRIPHOSPHOHYDROLASE"/>
    <property type="match status" value="1"/>
</dbReference>
<dbReference type="GO" id="GO:0006203">
    <property type="term" value="P:dGTP catabolic process"/>
    <property type="evidence" value="ECO:0007669"/>
    <property type="project" value="TreeGrafter"/>
</dbReference>
<dbReference type="CDD" id="cd00077">
    <property type="entry name" value="HDc"/>
    <property type="match status" value="1"/>
</dbReference>
<evidence type="ECO:0000259" key="1">
    <source>
        <dbReference type="SMART" id="SM00471"/>
    </source>
</evidence>
<proteinExistence type="predicted"/>
<name>A0A481Z0I7_9VIRU</name>
<keyword evidence="2" id="KW-0378">Hydrolase</keyword>
<dbReference type="SUPFAM" id="SSF109604">
    <property type="entry name" value="HD-domain/PDEase-like"/>
    <property type="match status" value="1"/>
</dbReference>
<feature type="domain" description="HD/PDEase" evidence="1">
    <location>
        <begin position="53"/>
        <end position="230"/>
    </location>
</feature>
<dbReference type="InterPro" id="IPR003607">
    <property type="entry name" value="HD/PDEase_dom"/>
</dbReference>
<dbReference type="GO" id="GO:0008832">
    <property type="term" value="F:dGTPase activity"/>
    <property type="evidence" value="ECO:0007669"/>
    <property type="project" value="TreeGrafter"/>
</dbReference>
<accession>A0A481Z0I7</accession>
<reference evidence="2" key="1">
    <citation type="journal article" date="2019" name="MBio">
        <title>Virus Genomes from Deep Sea Sediments Expand the Ocean Megavirome and Support Independent Origins of Viral Gigantism.</title>
        <authorList>
            <person name="Backstrom D."/>
            <person name="Yutin N."/>
            <person name="Jorgensen S.L."/>
            <person name="Dharamshi J."/>
            <person name="Homa F."/>
            <person name="Zaremba-Niedwiedzka K."/>
            <person name="Spang A."/>
            <person name="Wolf Y.I."/>
            <person name="Koonin E.V."/>
            <person name="Ettema T.J."/>
        </authorList>
    </citation>
    <scope>NUCLEOTIDE SEQUENCE</scope>
</reference>
<dbReference type="EMBL" id="MK500406">
    <property type="protein sequence ID" value="QBK88939.1"/>
    <property type="molecule type" value="Genomic_DNA"/>
</dbReference>
<dbReference type="Gene3D" id="1.10.3210.10">
    <property type="entry name" value="Hypothetical protein af1432"/>
    <property type="match status" value="1"/>
</dbReference>